<dbReference type="InterPro" id="IPR041286">
    <property type="entry name" value="MBG_2"/>
</dbReference>
<protein>
    <submittedName>
        <fullName evidence="3">Uncharacterized protein DUF11</fullName>
    </submittedName>
</protein>
<reference evidence="3 4" key="1">
    <citation type="submission" date="2018-07" db="EMBL/GenBank/DDBJ databases">
        <title>Genomic Encyclopedia of Type Strains, Phase IV (KMG-IV): sequencing the most valuable type-strain genomes for metagenomic binning, comparative biology and taxonomic classification.</title>
        <authorList>
            <person name="Goeker M."/>
        </authorList>
    </citation>
    <scope>NUCLEOTIDE SEQUENCE [LARGE SCALE GENOMIC DNA]</scope>
    <source>
        <strain evidence="3 4">DSM 19728</strain>
    </source>
</reference>
<feature type="domain" description="DUF11" evidence="1">
    <location>
        <begin position="839"/>
        <end position="949"/>
    </location>
</feature>
<dbReference type="Gene3D" id="3.30.160.710">
    <property type="match status" value="1"/>
</dbReference>
<feature type="non-terminal residue" evidence="3">
    <location>
        <position position="1348"/>
    </location>
</feature>
<dbReference type="RefSeq" id="WP_147277696.1">
    <property type="nucleotide sequence ID" value="NZ_QQBA01000020.1"/>
</dbReference>
<proteinExistence type="predicted"/>
<feature type="domain" description="MBG" evidence="2">
    <location>
        <begin position="1249"/>
        <end position="1318"/>
    </location>
</feature>
<dbReference type="Proteomes" id="UP000254518">
    <property type="component" value="Unassembled WGS sequence"/>
</dbReference>
<dbReference type="InterPro" id="IPR047589">
    <property type="entry name" value="DUF11_rpt"/>
</dbReference>
<dbReference type="InterPro" id="IPR001434">
    <property type="entry name" value="OmcB-like_DUF11"/>
</dbReference>
<evidence type="ECO:0000313" key="3">
    <source>
        <dbReference type="EMBL" id="RDI50220.1"/>
    </source>
</evidence>
<organism evidence="3 4">
    <name type="scientific">Flavobacterium glaciei</name>
    <dbReference type="NCBI Taxonomy" id="386300"/>
    <lineage>
        <taxon>Bacteria</taxon>
        <taxon>Pseudomonadati</taxon>
        <taxon>Bacteroidota</taxon>
        <taxon>Flavobacteriia</taxon>
        <taxon>Flavobacteriales</taxon>
        <taxon>Flavobacteriaceae</taxon>
        <taxon>Flavobacterium</taxon>
    </lineage>
</organism>
<gene>
    <name evidence="3" type="ORF">DFR66_12036</name>
</gene>
<evidence type="ECO:0000259" key="2">
    <source>
        <dbReference type="Pfam" id="PF18676"/>
    </source>
</evidence>
<sequence length="1348" mass="139858">MNKFYFNYNKIYQIFILFLFLLSINTGFSQTKGLILRDGNGNIPPLSSSPILDPNGDGFVSSTSSGFGTNDVGAGISEIPYLAITPLTPEALGDLRRGPTGGFSEFVPDANGKSVYVYSDGTNLMVRFRIGSIIPGAKGYSLLIDTDGLFGATDPNYSASNPGFEYELVYETGFSVTVYNVNSGTSCIEVAKYDLLTNPNYAQTSIAATNNNNDLDYFYDFYVPLSAFTGAGPITNSTPLRFNAITVMAPKSATCGPVSDGYSFDVNAQPPCTLQQIKDGTCNTDICTAPPVVNTGLSTADTSISGTWTKSSFSTNTNATINVYRNDILIGSTSATSGNSWTLTGVLLSNGDVITAKAVATGESMCLVSNKVTISTCGTSNTSPCPVIECMTSRGIVGTGVNGATIKIYNVTSSGITLVAQRIVLFGRWFWDGGNGGGPDVCKSGANNAIPSGTYYITQTLPGRCESNCNTYECVSGSGNTSTPTITTTTLYTTSTQINGTAVTSSTVRLYLNEELKATTTATGGVFSFNIGSISTSIGDVFSIRSSNGVRCISNPARITVSCFVYPPIISSNETNNIQAGIPITGTSYYPNTTVSVYNNLNNSLIQTITTDANGNWQTTVNAVANTSYYATIVTSCGTSIRSIIATALNPSTQNCGVINGPIYDNSTAVSGTLATAIANTTVNLYLDDSLIGSVVTNTATWTIPVNTTAFNRLNAGGVLSYGITESGNLELKCTSKITVECSKPAIPIIQNSSITIAKDYTATFTITNSDTNTIYTLEDASGIDYSISVFGTGGSINLQSFPFNTSGTYNLKITALNITSVFCSQSTNVTLSVQTPVDLAVLKTVNNNNPNFGSNVLFTITATNNGPVNATGVTVSDLIPNGYTVISVTPSIGTWSAPNWSIGNLSNTSSATLTIEARVNLTGNYSNTANISGNEIDLITSNNSSTSTPVPNNSLIDAVNDTGTAVIGLIGGTSFTNVLGNDTLGGTPVNPAAINISFVNSTNLGVTLSGTNVVVAAGTPAGNYQLTYRICEILNPSNCSTAVVSVPVGTPVIDAVNDTGSSVVGFTGGTSLSNVLSNDTLGGVITTSDLVNTFFVSSTHTGITLSGTSVLVAAGTPAGNYNLTYRICEKLNPTNCDNATVSVIVTAAAIDAINDAGTVVYGDTDEIAFTNVLSNDKLNDAPVLASQVTTTFVSATNAGITLSGNNVIVAAGTPAGSYSLVYRICEILNPSNCDNATVSVTVTPKTATVVADNQNKVYGDANPTLTAVVNGAVNGDTINYTLATTATQFSNVGEYPIEVTLGSNPNYTVVATDAILTITPKVLGVTVVADNQNKVYGDANPTLTAVV</sequence>
<keyword evidence="4" id="KW-1185">Reference proteome</keyword>
<dbReference type="InterPro" id="IPR013783">
    <property type="entry name" value="Ig-like_fold"/>
</dbReference>
<dbReference type="EMBL" id="QQBA01000020">
    <property type="protein sequence ID" value="RDI50220.1"/>
    <property type="molecule type" value="Genomic_DNA"/>
</dbReference>
<evidence type="ECO:0000313" key="4">
    <source>
        <dbReference type="Proteomes" id="UP000254518"/>
    </source>
</evidence>
<dbReference type="Pfam" id="PF18676">
    <property type="entry name" value="MBG_2"/>
    <property type="match status" value="1"/>
</dbReference>
<name>A0ABX9HU68_9FLAO</name>
<dbReference type="NCBIfam" id="TIGR01451">
    <property type="entry name" value="B_ant_repeat"/>
    <property type="match status" value="1"/>
</dbReference>
<comment type="caution">
    <text evidence="3">The sequence shown here is derived from an EMBL/GenBank/DDBJ whole genome shotgun (WGS) entry which is preliminary data.</text>
</comment>
<evidence type="ECO:0000259" key="1">
    <source>
        <dbReference type="Pfam" id="PF01345"/>
    </source>
</evidence>
<dbReference type="Pfam" id="PF01345">
    <property type="entry name" value="DUF11"/>
    <property type="match status" value="1"/>
</dbReference>
<dbReference type="Gene3D" id="2.60.40.10">
    <property type="entry name" value="Immunoglobulins"/>
    <property type="match status" value="2"/>
</dbReference>
<accession>A0ABX9HU68</accession>